<dbReference type="Gene3D" id="1.20.1220.20">
    <property type="entry name" value="Uncharcterised protein PF01724"/>
    <property type="match status" value="1"/>
</dbReference>
<proteinExistence type="predicted"/>
<dbReference type="RefSeq" id="WP_226857456.1">
    <property type="nucleotide sequence ID" value="NZ_JABELD010000122.1"/>
</dbReference>
<protein>
    <submittedName>
        <fullName evidence="1">DUF29 domain-containing protein</fullName>
    </submittedName>
</protein>
<dbReference type="PANTHER" id="PTHR34235">
    <property type="entry name" value="SLR1203 PROTEIN-RELATED"/>
    <property type="match status" value="1"/>
</dbReference>
<dbReference type="EMBL" id="JABELD010000122">
    <property type="protein sequence ID" value="MBU2739736.1"/>
    <property type="molecule type" value="Genomic_DNA"/>
</dbReference>
<accession>A0ABS5ZT11</accession>
<dbReference type="PANTHER" id="PTHR34235:SF4">
    <property type="entry name" value="SLR0291 PROTEIN"/>
    <property type="match status" value="1"/>
</dbReference>
<evidence type="ECO:0000313" key="2">
    <source>
        <dbReference type="Proteomes" id="UP001197028"/>
    </source>
</evidence>
<reference evidence="1 2" key="1">
    <citation type="journal article" date="2021" name="ISME J.">
        <title>Genomic evolution of the class Acidithiobacillia: deep-branching Proteobacteria living in extreme acidic conditions.</title>
        <authorList>
            <person name="Moya-Beltran A."/>
            <person name="Beard S."/>
            <person name="Rojas-Villalobos C."/>
            <person name="Issotta F."/>
            <person name="Gallardo Y."/>
            <person name="Ulloa R."/>
            <person name="Giaveno A."/>
            <person name="Degli Esposti M."/>
            <person name="Johnson D.B."/>
            <person name="Quatrini R."/>
        </authorList>
    </citation>
    <scope>NUCLEOTIDE SEQUENCE [LARGE SCALE GENOMIC DNA]</scope>
    <source>
        <strain evidence="1 2">ATCC 19703</strain>
    </source>
</reference>
<keyword evidence="2" id="KW-1185">Reference proteome</keyword>
<comment type="caution">
    <text evidence="1">The sequence shown here is derived from an EMBL/GenBank/DDBJ whole genome shotgun (WGS) entry which is preliminary data.</text>
</comment>
<organism evidence="1 2">
    <name type="scientific">Acidithiobacillus concretivorus</name>
    <dbReference type="NCBI Taxonomy" id="3063952"/>
    <lineage>
        <taxon>Bacteria</taxon>
        <taxon>Pseudomonadati</taxon>
        <taxon>Pseudomonadota</taxon>
        <taxon>Acidithiobacillia</taxon>
        <taxon>Acidithiobacillales</taxon>
        <taxon>Acidithiobacillaceae</taxon>
        <taxon>Acidithiobacillus</taxon>
    </lineage>
</organism>
<dbReference type="Pfam" id="PF01724">
    <property type="entry name" value="DUF29"/>
    <property type="match status" value="1"/>
</dbReference>
<sequence>MSTALNIDHHSPYDQDFYAWTQQQAQTLRTFRPLWMDWENTAEELESMGKRDRREVESRVGVILLHLLKWAYQPGKRTASWQSTILVQRKDLAKVLEQSPSLKSVAHGAVTSEWSDARRLAVIETGLPESAFPVTPVWDPAQVLADWWPE</sequence>
<dbReference type="Proteomes" id="UP001197028">
    <property type="component" value="Unassembled WGS sequence"/>
</dbReference>
<dbReference type="InterPro" id="IPR002636">
    <property type="entry name" value="DUF29"/>
</dbReference>
<evidence type="ECO:0000313" key="1">
    <source>
        <dbReference type="EMBL" id="MBU2739736.1"/>
    </source>
</evidence>
<name>A0ABS5ZT11_9PROT</name>
<gene>
    <name evidence="1" type="ORF">HJG40_13315</name>
</gene>